<comment type="caution">
    <text evidence="4">The sequence shown here is derived from an EMBL/GenBank/DDBJ whole genome shotgun (WGS) entry which is preliminary data.</text>
</comment>
<dbReference type="Gene3D" id="1.10.238.10">
    <property type="entry name" value="EF-hand"/>
    <property type="match status" value="1"/>
</dbReference>
<dbReference type="Proteomes" id="UP001224775">
    <property type="component" value="Unassembled WGS sequence"/>
</dbReference>
<dbReference type="AlphaFoldDB" id="A0AAD8YBJ9"/>
<accession>A0AAD8YBJ9</accession>
<name>A0AAD8YBJ9_9STRA</name>
<dbReference type="InterPro" id="IPR018247">
    <property type="entry name" value="EF_Hand_1_Ca_BS"/>
</dbReference>
<feature type="signal peptide" evidence="2">
    <location>
        <begin position="1"/>
        <end position="26"/>
    </location>
</feature>
<reference evidence="4" key="1">
    <citation type="submission" date="2023-06" db="EMBL/GenBank/DDBJ databases">
        <title>Survivors Of The Sea: Transcriptome response of Skeletonema marinoi to long-term dormancy.</title>
        <authorList>
            <person name="Pinder M.I.M."/>
            <person name="Kourtchenko O."/>
            <person name="Robertson E.K."/>
            <person name="Larsson T."/>
            <person name="Maumus F."/>
            <person name="Osuna-Cruz C.M."/>
            <person name="Vancaester E."/>
            <person name="Stenow R."/>
            <person name="Vandepoele K."/>
            <person name="Ploug H."/>
            <person name="Bruchert V."/>
            <person name="Godhe A."/>
            <person name="Topel M."/>
        </authorList>
    </citation>
    <scope>NUCLEOTIDE SEQUENCE</scope>
    <source>
        <strain evidence="4">R05AC</strain>
    </source>
</reference>
<keyword evidence="1" id="KW-0106">Calcium</keyword>
<evidence type="ECO:0000259" key="3">
    <source>
        <dbReference type="PROSITE" id="PS50222"/>
    </source>
</evidence>
<dbReference type="PROSITE" id="PS50222">
    <property type="entry name" value="EF_HAND_2"/>
    <property type="match status" value="1"/>
</dbReference>
<evidence type="ECO:0000256" key="2">
    <source>
        <dbReference type="SAM" id="SignalP"/>
    </source>
</evidence>
<proteinExistence type="predicted"/>
<dbReference type="SUPFAM" id="SSF47473">
    <property type="entry name" value="EF-hand"/>
    <property type="match status" value="1"/>
</dbReference>
<feature type="chain" id="PRO_5042030449" description="EF-hand domain-containing protein" evidence="2">
    <location>
        <begin position="27"/>
        <end position="173"/>
    </location>
</feature>
<feature type="domain" description="EF-hand" evidence="3">
    <location>
        <begin position="80"/>
        <end position="115"/>
    </location>
</feature>
<sequence length="173" mass="19292">MIRSLVTSSSRSTILALNLFPSAVAAQAALPIPSKNTCRFLDTDANQKAYDDFISNLSPARRKMFTILNEYRNKNFTQCTNARFFKTIISAVDANNDDVISKEEYQALLKNIGAEEQMTEEDMDAIFDELGVGEDEKVIPVELIKKSWEPLMKVVCGISISSHCQSNQGACRD</sequence>
<keyword evidence="2" id="KW-0732">Signal</keyword>
<evidence type="ECO:0000256" key="1">
    <source>
        <dbReference type="ARBA" id="ARBA00022837"/>
    </source>
</evidence>
<gene>
    <name evidence="4" type="ORF">QTG54_007628</name>
</gene>
<dbReference type="PROSITE" id="PS00018">
    <property type="entry name" value="EF_HAND_1"/>
    <property type="match status" value="1"/>
</dbReference>
<organism evidence="4 5">
    <name type="scientific">Skeletonema marinoi</name>
    <dbReference type="NCBI Taxonomy" id="267567"/>
    <lineage>
        <taxon>Eukaryota</taxon>
        <taxon>Sar</taxon>
        <taxon>Stramenopiles</taxon>
        <taxon>Ochrophyta</taxon>
        <taxon>Bacillariophyta</taxon>
        <taxon>Coscinodiscophyceae</taxon>
        <taxon>Thalassiosirophycidae</taxon>
        <taxon>Thalassiosirales</taxon>
        <taxon>Skeletonemataceae</taxon>
        <taxon>Skeletonema</taxon>
        <taxon>Skeletonema marinoi-dohrnii complex</taxon>
    </lineage>
</organism>
<keyword evidence="5" id="KW-1185">Reference proteome</keyword>
<evidence type="ECO:0000313" key="4">
    <source>
        <dbReference type="EMBL" id="KAK1742055.1"/>
    </source>
</evidence>
<protein>
    <recommendedName>
        <fullName evidence="3">EF-hand domain-containing protein</fullName>
    </recommendedName>
</protein>
<dbReference type="InterPro" id="IPR002048">
    <property type="entry name" value="EF_hand_dom"/>
</dbReference>
<dbReference type="InterPro" id="IPR011992">
    <property type="entry name" value="EF-hand-dom_pair"/>
</dbReference>
<dbReference type="GO" id="GO:0005509">
    <property type="term" value="F:calcium ion binding"/>
    <property type="evidence" value="ECO:0007669"/>
    <property type="project" value="InterPro"/>
</dbReference>
<evidence type="ECO:0000313" key="5">
    <source>
        <dbReference type="Proteomes" id="UP001224775"/>
    </source>
</evidence>
<dbReference type="EMBL" id="JATAAI010000012">
    <property type="protein sequence ID" value="KAK1742055.1"/>
    <property type="molecule type" value="Genomic_DNA"/>
</dbReference>